<dbReference type="PANTHER" id="PTHR32347:SF14">
    <property type="entry name" value="EFFLUX SYSTEM COMPONENT YKNX-RELATED"/>
    <property type="match status" value="1"/>
</dbReference>
<gene>
    <name evidence="5" type="ORF">OIH86_22970</name>
</gene>
<reference evidence="5 6" key="1">
    <citation type="submission" date="2022-10" db="EMBL/GenBank/DDBJ databases">
        <title>Draft genome assembly of moderately radiation resistant bacterium Metabacillus halosaccharovorans.</title>
        <authorList>
            <person name="Pal S."/>
            <person name="Gopinathan A."/>
        </authorList>
    </citation>
    <scope>NUCLEOTIDE SEQUENCE [LARGE SCALE GENOMIC DNA]</scope>
    <source>
        <strain evidence="5 6">VITHBRA001</strain>
    </source>
</reference>
<evidence type="ECO:0000256" key="3">
    <source>
        <dbReference type="SAM" id="MobiDB-lite"/>
    </source>
</evidence>
<dbReference type="Pfam" id="PF25990">
    <property type="entry name" value="Beta-barrel_YknX"/>
    <property type="match status" value="1"/>
</dbReference>
<feature type="region of interest" description="Disordered" evidence="3">
    <location>
        <begin position="278"/>
        <end position="324"/>
    </location>
</feature>
<keyword evidence="6" id="KW-1185">Reference proteome</keyword>
<proteinExistence type="predicted"/>
<evidence type="ECO:0000259" key="4">
    <source>
        <dbReference type="Pfam" id="PF25990"/>
    </source>
</evidence>
<dbReference type="Gene3D" id="2.40.50.100">
    <property type="match status" value="1"/>
</dbReference>
<accession>A0ABT3DN90</accession>
<dbReference type="RefSeq" id="WP_264144598.1">
    <property type="nucleotide sequence ID" value="NZ_JAOYEY010000051.1"/>
</dbReference>
<dbReference type="InterPro" id="IPR011053">
    <property type="entry name" value="Single_hybrid_motif"/>
</dbReference>
<feature type="domain" description="YknX-like beta-barrel" evidence="4">
    <location>
        <begin position="137"/>
        <end position="206"/>
    </location>
</feature>
<protein>
    <submittedName>
        <fullName evidence="5">HlyD family efflux transporter periplasmic adaptor subunit</fullName>
    </submittedName>
</protein>
<dbReference type="Proteomes" id="UP001526147">
    <property type="component" value="Unassembled WGS sequence"/>
</dbReference>
<feature type="compositionally biased region" description="Gly residues" evidence="3">
    <location>
        <begin position="298"/>
        <end position="324"/>
    </location>
</feature>
<evidence type="ECO:0000313" key="5">
    <source>
        <dbReference type="EMBL" id="MCV9888517.1"/>
    </source>
</evidence>
<keyword evidence="2" id="KW-0175">Coiled coil</keyword>
<dbReference type="Gene3D" id="2.40.30.170">
    <property type="match status" value="1"/>
</dbReference>
<dbReference type="PANTHER" id="PTHR32347">
    <property type="entry name" value="EFFLUX SYSTEM COMPONENT YKNX-RELATED"/>
    <property type="match status" value="1"/>
</dbReference>
<dbReference type="InterPro" id="IPR058636">
    <property type="entry name" value="Beta-barrel_YknX"/>
</dbReference>
<comment type="subcellular location">
    <subcellularLocation>
        <location evidence="1">Cell envelope</location>
    </subcellularLocation>
</comment>
<evidence type="ECO:0000256" key="2">
    <source>
        <dbReference type="ARBA" id="ARBA00023054"/>
    </source>
</evidence>
<dbReference type="Gene3D" id="2.40.420.20">
    <property type="match status" value="1"/>
</dbReference>
<evidence type="ECO:0000313" key="6">
    <source>
        <dbReference type="Proteomes" id="UP001526147"/>
    </source>
</evidence>
<evidence type="ECO:0000256" key="1">
    <source>
        <dbReference type="ARBA" id="ARBA00004196"/>
    </source>
</evidence>
<sequence length="324" mass="33884">MKKWISIIVIVILAVGGGIWFFQSRQTATPVSAQAMTTTVQKGNIQVEVSGSGTVASINSSDITADLEGEVEEVLVEVNDVVEEGDEIITFTDGSDPITAAHAGTITTIDVESGSRIQNSQVVGHITDYETLETVISVDELDITKMKAGQNAEITASAFPDETFEGTVTEVSKEGTAENGVSSFSVTVQLKDPKSLLIGMSTEVNVITERKQDVLYVPIESVQVNGEEKYVTIQEAASSNADASTSDQVVETGINDDQNIEIISGLTEGQTIELPVTTTSGNESTQELPGAGREQGFPGSGSGQGFPSGGGGQMMPGGTGRGNE</sequence>
<name>A0ABT3DN90_9BACI</name>
<organism evidence="5 6">
    <name type="scientific">Metabacillus halosaccharovorans</name>
    <dbReference type="NCBI Taxonomy" id="930124"/>
    <lineage>
        <taxon>Bacteria</taxon>
        <taxon>Bacillati</taxon>
        <taxon>Bacillota</taxon>
        <taxon>Bacilli</taxon>
        <taxon>Bacillales</taxon>
        <taxon>Bacillaceae</taxon>
        <taxon>Metabacillus</taxon>
    </lineage>
</organism>
<dbReference type="SUPFAM" id="SSF51230">
    <property type="entry name" value="Single hybrid motif"/>
    <property type="match status" value="1"/>
</dbReference>
<feature type="compositionally biased region" description="Polar residues" evidence="3">
    <location>
        <begin position="278"/>
        <end position="287"/>
    </location>
</feature>
<dbReference type="EMBL" id="JAOYEY010000051">
    <property type="protein sequence ID" value="MCV9888517.1"/>
    <property type="molecule type" value="Genomic_DNA"/>
</dbReference>
<comment type="caution">
    <text evidence="5">The sequence shown here is derived from an EMBL/GenBank/DDBJ whole genome shotgun (WGS) entry which is preliminary data.</text>
</comment>
<dbReference type="InterPro" id="IPR050465">
    <property type="entry name" value="UPF0194_transport"/>
</dbReference>